<dbReference type="Pfam" id="PF00225">
    <property type="entry name" value="Kinesin"/>
    <property type="match status" value="1"/>
</dbReference>
<feature type="domain" description="Kinesin motor" evidence="9">
    <location>
        <begin position="25"/>
        <end position="334"/>
    </location>
</feature>
<keyword evidence="3 7" id="KW-0547">Nucleotide-binding</keyword>
<proteinExistence type="inferred from homology"/>
<keyword evidence="12" id="KW-1185">Reference proteome</keyword>
<dbReference type="KEGG" id="gtt:GUITHDRAFT_140568"/>
<keyword evidence="5" id="KW-0175">Coiled coil</keyword>
<evidence type="ECO:0000256" key="4">
    <source>
        <dbReference type="ARBA" id="ARBA00022840"/>
    </source>
</evidence>
<dbReference type="AlphaFoldDB" id="L1J402"/>
<dbReference type="GO" id="GO:0005524">
    <property type="term" value="F:ATP binding"/>
    <property type="evidence" value="ECO:0007669"/>
    <property type="project" value="UniProtKB-UniRule"/>
</dbReference>
<comment type="subcellular location">
    <subcellularLocation>
        <location evidence="1">Plastid</location>
        <location evidence="1">Chloroplast</location>
    </subcellularLocation>
</comment>
<gene>
    <name evidence="10" type="ORF">GUITHDRAFT_140568</name>
</gene>
<dbReference type="SUPFAM" id="SSF52540">
    <property type="entry name" value="P-loop containing nucleoside triphosphate hydrolases"/>
    <property type="match status" value="1"/>
</dbReference>
<keyword evidence="4 7" id="KW-0067">ATP-binding</keyword>
<dbReference type="InterPro" id="IPR036961">
    <property type="entry name" value="Kinesin_motor_dom_sf"/>
</dbReference>
<evidence type="ECO:0000256" key="5">
    <source>
        <dbReference type="ARBA" id="ARBA00023054"/>
    </source>
</evidence>
<evidence type="ECO:0000256" key="1">
    <source>
        <dbReference type="ARBA" id="ARBA00004229"/>
    </source>
</evidence>
<name>L1J402_GUITC</name>
<dbReference type="PANTHER" id="PTHR47968">
    <property type="entry name" value="CENTROMERE PROTEIN E"/>
    <property type="match status" value="1"/>
</dbReference>
<dbReference type="GeneID" id="17299905"/>
<protein>
    <recommendedName>
        <fullName evidence="8">Kinesin-like protein</fullName>
    </recommendedName>
</protein>
<evidence type="ECO:0000313" key="10">
    <source>
        <dbReference type="EMBL" id="EKX43246.1"/>
    </source>
</evidence>
<organism evidence="10">
    <name type="scientific">Guillardia theta (strain CCMP2712)</name>
    <name type="common">Cryptophyte</name>
    <dbReference type="NCBI Taxonomy" id="905079"/>
    <lineage>
        <taxon>Eukaryota</taxon>
        <taxon>Cryptophyceae</taxon>
        <taxon>Pyrenomonadales</taxon>
        <taxon>Geminigeraceae</taxon>
        <taxon>Guillardia</taxon>
    </lineage>
</organism>
<dbReference type="RefSeq" id="XP_005830226.1">
    <property type="nucleotide sequence ID" value="XM_005830169.1"/>
</dbReference>
<dbReference type="PROSITE" id="PS50067">
    <property type="entry name" value="KINESIN_MOTOR_2"/>
    <property type="match status" value="1"/>
</dbReference>
<dbReference type="PANTHER" id="PTHR47968:SF36">
    <property type="entry name" value="KINESIN HEAVY CHAIN ISOFORM X1"/>
    <property type="match status" value="1"/>
</dbReference>
<dbReference type="SMART" id="SM00129">
    <property type="entry name" value="KISc"/>
    <property type="match status" value="1"/>
</dbReference>
<dbReference type="eggNOG" id="KOG0243">
    <property type="taxonomic scope" value="Eukaryota"/>
</dbReference>
<dbReference type="STRING" id="905079.L1J402"/>
<evidence type="ECO:0000256" key="7">
    <source>
        <dbReference type="PROSITE-ProRule" id="PRU00283"/>
    </source>
</evidence>
<evidence type="ECO:0000256" key="3">
    <source>
        <dbReference type="ARBA" id="ARBA00022741"/>
    </source>
</evidence>
<comment type="similarity">
    <text evidence="7 8">Belongs to the TRAFAC class myosin-kinesin ATPase superfamily. Kinesin family.</text>
</comment>
<dbReference type="GO" id="GO:0005874">
    <property type="term" value="C:microtubule"/>
    <property type="evidence" value="ECO:0007669"/>
    <property type="project" value="UniProtKB-KW"/>
</dbReference>
<dbReference type="OrthoDB" id="3176171at2759"/>
<dbReference type="Gene3D" id="3.40.850.10">
    <property type="entry name" value="Kinesin motor domain"/>
    <property type="match status" value="1"/>
</dbReference>
<dbReference type="InterPro" id="IPR001752">
    <property type="entry name" value="Kinesin_motor_dom"/>
</dbReference>
<accession>L1J402</accession>
<evidence type="ECO:0000259" key="9">
    <source>
        <dbReference type="PROSITE" id="PS50067"/>
    </source>
</evidence>
<evidence type="ECO:0000256" key="2">
    <source>
        <dbReference type="ARBA" id="ARBA00022701"/>
    </source>
</evidence>
<dbReference type="GO" id="GO:0003777">
    <property type="term" value="F:microtubule motor activity"/>
    <property type="evidence" value="ECO:0007669"/>
    <property type="project" value="InterPro"/>
</dbReference>
<reference evidence="11" key="3">
    <citation type="submission" date="2016-03" db="UniProtKB">
        <authorList>
            <consortium name="EnsemblProtists"/>
        </authorList>
    </citation>
    <scope>IDENTIFICATION</scope>
</reference>
<evidence type="ECO:0000256" key="8">
    <source>
        <dbReference type="RuleBase" id="RU000394"/>
    </source>
</evidence>
<evidence type="ECO:0000313" key="11">
    <source>
        <dbReference type="EnsemblProtists" id="EKX43246"/>
    </source>
</evidence>
<reference evidence="12" key="2">
    <citation type="submission" date="2012-11" db="EMBL/GenBank/DDBJ databases">
        <authorList>
            <person name="Kuo A."/>
            <person name="Curtis B.A."/>
            <person name="Tanifuji G."/>
            <person name="Burki F."/>
            <person name="Gruber A."/>
            <person name="Irimia M."/>
            <person name="Maruyama S."/>
            <person name="Arias M.C."/>
            <person name="Ball S.G."/>
            <person name="Gile G.H."/>
            <person name="Hirakawa Y."/>
            <person name="Hopkins J.F."/>
            <person name="Rensing S.A."/>
            <person name="Schmutz J."/>
            <person name="Symeonidi A."/>
            <person name="Elias M."/>
            <person name="Eveleigh R.J."/>
            <person name="Herman E.K."/>
            <person name="Klute M.J."/>
            <person name="Nakayama T."/>
            <person name="Obornik M."/>
            <person name="Reyes-Prieto A."/>
            <person name="Armbrust E.V."/>
            <person name="Aves S.J."/>
            <person name="Beiko R.G."/>
            <person name="Coutinho P."/>
            <person name="Dacks J.B."/>
            <person name="Durnford D.G."/>
            <person name="Fast N.M."/>
            <person name="Green B.R."/>
            <person name="Grisdale C."/>
            <person name="Hempe F."/>
            <person name="Henrissat B."/>
            <person name="Hoppner M.P."/>
            <person name="Ishida K.-I."/>
            <person name="Kim E."/>
            <person name="Koreny L."/>
            <person name="Kroth P.G."/>
            <person name="Liu Y."/>
            <person name="Malik S.-B."/>
            <person name="Maier U.G."/>
            <person name="McRose D."/>
            <person name="Mock T."/>
            <person name="Neilson J.A."/>
            <person name="Onodera N.T."/>
            <person name="Poole A.M."/>
            <person name="Pritham E.J."/>
            <person name="Richards T.A."/>
            <person name="Rocap G."/>
            <person name="Roy S.W."/>
            <person name="Sarai C."/>
            <person name="Schaack S."/>
            <person name="Shirato S."/>
            <person name="Slamovits C.H."/>
            <person name="Spencer D.F."/>
            <person name="Suzuki S."/>
            <person name="Worden A.Z."/>
            <person name="Zauner S."/>
            <person name="Barry K."/>
            <person name="Bell C."/>
            <person name="Bharti A.K."/>
            <person name="Crow J.A."/>
            <person name="Grimwood J."/>
            <person name="Kramer R."/>
            <person name="Lindquist E."/>
            <person name="Lucas S."/>
            <person name="Salamov A."/>
            <person name="McFadden G.I."/>
            <person name="Lane C.E."/>
            <person name="Keeling P.J."/>
            <person name="Gray M.W."/>
            <person name="Grigoriev I.V."/>
            <person name="Archibald J.M."/>
        </authorList>
    </citation>
    <scope>NUCLEOTIDE SEQUENCE</scope>
    <source>
        <strain evidence="12">CCMP2712</strain>
    </source>
</reference>
<feature type="binding site" evidence="7">
    <location>
        <begin position="87"/>
        <end position="94"/>
    </location>
    <ligand>
        <name>ATP</name>
        <dbReference type="ChEBI" id="CHEBI:30616"/>
    </ligand>
</feature>
<reference evidence="10 12" key="1">
    <citation type="journal article" date="2012" name="Nature">
        <title>Algal genomes reveal evolutionary mosaicism and the fate of nucleomorphs.</title>
        <authorList>
            <consortium name="DOE Joint Genome Institute"/>
            <person name="Curtis B.A."/>
            <person name="Tanifuji G."/>
            <person name="Burki F."/>
            <person name="Gruber A."/>
            <person name="Irimia M."/>
            <person name="Maruyama S."/>
            <person name="Arias M.C."/>
            <person name="Ball S.G."/>
            <person name="Gile G.H."/>
            <person name="Hirakawa Y."/>
            <person name="Hopkins J.F."/>
            <person name="Kuo A."/>
            <person name="Rensing S.A."/>
            <person name="Schmutz J."/>
            <person name="Symeonidi A."/>
            <person name="Elias M."/>
            <person name="Eveleigh R.J."/>
            <person name="Herman E.K."/>
            <person name="Klute M.J."/>
            <person name="Nakayama T."/>
            <person name="Obornik M."/>
            <person name="Reyes-Prieto A."/>
            <person name="Armbrust E.V."/>
            <person name="Aves S.J."/>
            <person name="Beiko R.G."/>
            <person name="Coutinho P."/>
            <person name="Dacks J.B."/>
            <person name="Durnford D.G."/>
            <person name="Fast N.M."/>
            <person name="Green B.R."/>
            <person name="Grisdale C.J."/>
            <person name="Hempel F."/>
            <person name="Henrissat B."/>
            <person name="Hoppner M.P."/>
            <person name="Ishida K."/>
            <person name="Kim E."/>
            <person name="Koreny L."/>
            <person name="Kroth P.G."/>
            <person name="Liu Y."/>
            <person name="Malik S.B."/>
            <person name="Maier U.G."/>
            <person name="McRose D."/>
            <person name="Mock T."/>
            <person name="Neilson J.A."/>
            <person name="Onodera N.T."/>
            <person name="Poole A.M."/>
            <person name="Pritham E.J."/>
            <person name="Richards T.A."/>
            <person name="Rocap G."/>
            <person name="Roy S.W."/>
            <person name="Sarai C."/>
            <person name="Schaack S."/>
            <person name="Shirato S."/>
            <person name="Slamovits C.H."/>
            <person name="Spencer D.F."/>
            <person name="Suzuki S."/>
            <person name="Worden A.Z."/>
            <person name="Zauner S."/>
            <person name="Barry K."/>
            <person name="Bell C."/>
            <person name="Bharti A.K."/>
            <person name="Crow J.A."/>
            <person name="Grimwood J."/>
            <person name="Kramer R."/>
            <person name="Lindquist E."/>
            <person name="Lucas S."/>
            <person name="Salamov A."/>
            <person name="McFadden G.I."/>
            <person name="Lane C.E."/>
            <person name="Keeling P.J."/>
            <person name="Gray M.W."/>
            <person name="Grigoriev I.V."/>
            <person name="Archibald J.M."/>
        </authorList>
    </citation>
    <scope>NUCLEOTIDE SEQUENCE</scope>
    <source>
        <strain evidence="10 12">CCMP2712</strain>
    </source>
</reference>
<dbReference type="EMBL" id="JH993011">
    <property type="protein sequence ID" value="EKX43246.1"/>
    <property type="molecule type" value="Genomic_DNA"/>
</dbReference>
<keyword evidence="6 7" id="KW-0505">Motor protein</keyword>
<dbReference type="EnsemblProtists" id="EKX43246">
    <property type="protein sequence ID" value="EKX43246"/>
    <property type="gene ID" value="GUITHDRAFT_140568"/>
</dbReference>
<keyword evidence="2 8" id="KW-0493">Microtubule</keyword>
<dbReference type="OMA" id="AETNCNT"/>
<dbReference type="InterPro" id="IPR027417">
    <property type="entry name" value="P-loop_NTPase"/>
</dbReference>
<dbReference type="Proteomes" id="UP000011087">
    <property type="component" value="Unassembled WGS sequence"/>
</dbReference>
<dbReference type="PROSITE" id="PS00411">
    <property type="entry name" value="KINESIN_MOTOR_1"/>
    <property type="match status" value="1"/>
</dbReference>
<dbReference type="InterPro" id="IPR019821">
    <property type="entry name" value="Kinesin_motor_CS"/>
</dbReference>
<dbReference type="PRINTS" id="PR00380">
    <property type="entry name" value="KINESINHEAVY"/>
</dbReference>
<dbReference type="GO" id="GO:0009507">
    <property type="term" value="C:chloroplast"/>
    <property type="evidence" value="ECO:0007669"/>
    <property type="project" value="UniProtKB-SubCell"/>
</dbReference>
<dbReference type="GO" id="GO:0007018">
    <property type="term" value="P:microtubule-based movement"/>
    <property type="evidence" value="ECO:0007669"/>
    <property type="project" value="InterPro"/>
</dbReference>
<sequence length="334" mass="37076">MCKRKVILVQQRHKKSESSGKAADHIKVVVRVRPFLEHEDPSQSSVAVPQPDRGALPSTLKEDVYQQVRECVEAAISGTNVSIFAYGQTNAGKTYTMMGPPSYSYSSRAIHQKTVEEDFAEKNLPLRGVIPRFLTELLASTRRDDMDVKIEASFLQVYNERVLDLLAETGGKQQQQKALELRSGDRGVGEIQVVGNVKKSISSLSDVFDILQQGVKQRKVCETSHNEQSSRSHTILQLMLTVTSRGGGDLEQTSSSLSSRTSKISLVDLAGSERWSQSADRKEAVTKTHREEMSNINRSLTTLGRVVKLLSEGKHVGLPFRESKLTRLLQAGRL</sequence>
<evidence type="ECO:0000313" key="12">
    <source>
        <dbReference type="Proteomes" id="UP000011087"/>
    </source>
</evidence>
<evidence type="ECO:0000256" key="6">
    <source>
        <dbReference type="ARBA" id="ARBA00023175"/>
    </source>
</evidence>
<dbReference type="InterPro" id="IPR027640">
    <property type="entry name" value="Kinesin-like_fam"/>
</dbReference>
<dbReference type="GO" id="GO:0008017">
    <property type="term" value="F:microtubule binding"/>
    <property type="evidence" value="ECO:0007669"/>
    <property type="project" value="InterPro"/>
</dbReference>
<dbReference type="HOGENOM" id="CLU_001485_2_2_1"/>
<dbReference type="PaxDb" id="55529-EKX43246"/>